<gene>
    <name evidence="1" type="ORF">ALC53_07252</name>
</gene>
<keyword evidence="2" id="KW-1185">Reference proteome</keyword>
<evidence type="ECO:0000313" key="1">
    <source>
        <dbReference type="EMBL" id="KYM82252.1"/>
    </source>
</evidence>
<evidence type="ECO:0000313" key="2">
    <source>
        <dbReference type="Proteomes" id="UP000078540"/>
    </source>
</evidence>
<dbReference type="EMBL" id="KQ976514">
    <property type="protein sequence ID" value="KYM82252.1"/>
    <property type="molecule type" value="Genomic_DNA"/>
</dbReference>
<dbReference type="Proteomes" id="UP000078540">
    <property type="component" value="Unassembled WGS sequence"/>
</dbReference>
<sequence>MLVKCIRHECALTDIKREWIWHKQEIPATSLHRPALIFDVPTFLAMTSRAQPRGDPMKSNRRANPLQTTSRVVPGWLVLENDVATSRSNWPVELRSGRQGSTITILLIADAYDGPRGIMLTLHPDDRMTKPKVTVVQMRNRVSVMHFYATTTSIQLQALCSRLDYIIDQFESPL</sequence>
<reference evidence="1 2" key="1">
    <citation type="submission" date="2015-09" db="EMBL/GenBank/DDBJ databases">
        <title>Atta colombica WGS genome.</title>
        <authorList>
            <person name="Nygaard S."/>
            <person name="Hu H."/>
            <person name="Boomsma J."/>
            <person name="Zhang G."/>
        </authorList>
    </citation>
    <scope>NUCLEOTIDE SEQUENCE [LARGE SCALE GENOMIC DNA]</scope>
    <source>
        <strain evidence="1">Treedump-2</strain>
        <tissue evidence="1">Whole body</tissue>
    </source>
</reference>
<accession>A0A195BDH1</accession>
<name>A0A195BDH1_9HYME</name>
<dbReference type="AlphaFoldDB" id="A0A195BDH1"/>
<protein>
    <submittedName>
        <fullName evidence="1">Uncharacterized protein</fullName>
    </submittedName>
</protein>
<proteinExistence type="predicted"/>
<organism evidence="1 2">
    <name type="scientific">Atta colombica</name>
    <dbReference type="NCBI Taxonomy" id="520822"/>
    <lineage>
        <taxon>Eukaryota</taxon>
        <taxon>Metazoa</taxon>
        <taxon>Ecdysozoa</taxon>
        <taxon>Arthropoda</taxon>
        <taxon>Hexapoda</taxon>
        <taxon>Insecta</taxon>
        <taxon>Pterygota</taxon>
        <taxon>Neoptera</taxon>
        <taxon>Endopterygota</taxon>
        <taxon>Hymenoptera</taxon>
        <taxon>Apocrita</taxon>
        <taxon>Aculeata</taxon>
        <taxon>Formicoidea</taxon>
        <taxon>Formicidae</taxon>
        <taxon>Myrmicinae</taxon>
        <taxon>Atta</taxon>
    </lineage>
</organism>